<feature type="chain" id="PRO_5032528196" description="Receptor kinase-like protein Xa21" evidence="26">
    <location>
        <begin position="30"/>
        <end position="1124"/>
    </location>
</feature>
<evidence type="ECO:0000256" key="22">
    <source>
        <dbReference type="ARBA" id="ARBA00054320"/>
    </source>
</evidence>
<evidence type="ECO:0000256" key="17">
    <source>
        <dbReference type="ARBA" id="ARBA00023136"/>
    </source>
</evidence>
<evidence type="ECO:0000256" key="21">
    <source>
        <dbReference type="ARBA" id="ARBA00048679"/>
    </source>
</evidence>
<dbReference type="Gene3D" id="3.80.10.10">
    <property type="entry name" value="Ribonuclease Inhibitor"/>
    <property type="match status" value="4"/>
</dbReference>
<keyword evidence="7" id="KW-0597">Phosphoprotein</keyword>
<evidence type="ECO:0000256" key="25">
    <source>
        <dbReference type="PROSITE-ProRule" id="PRU10141"/>
    </source>
</evidence>
<keyword evidence="11 26" id="KW-0732">Signal</keyword>
<sequence length="1124" mass="121816">MMGRNPVFFWPDAIILLSLFSFLITKVAPSSPLGSSTTDQLALLDFKSALLDPLGAMSSWRNGSNGPCNWVGVTCGPQPVGRVTGLDLESLQLEGPLSSSLSNITFLGVLNLQHNRFNGNIPVELGRLSELERIDLGGNDLIGEIPHELSFLPKLSFLVLGNNNLDGIIPPLLSNSSLTYVNLSGNHLSGSIPQVNNTGLVFLDLSKNNLTGEIPASIGTCSGLIFLDLSWNSLVGGIPPLLGTGVNLVIIDLSSNHLSQRIPPSLGNNSNLHYLSLEKNNLVGEIPAFFSFPSNLHYLYLSENNLSGSIPPSFGNQSSLIVLDLGQNKLQGSIPESLGSLNNLTGLYLSMNMFYGPFPLSFYNFSSIQYIALAKNKLSGMLLPTMGINLPTLQDLDLQENTFVGSIPSSLCNVSGLETLNLPGNSFSGIIPSCLGTLQNLTNIDVGWNKLESPNMNFLSSLTNCTLLKSLILQSNRLQGELPASIGNLSIHIEELWVGANQISGKIPAEIGNLDNLIVLFMNRNDLTASIPSTICNLWKLNALYLSENKLTGAIPACIDYLNQLNVLHLEDNKLSGSIPPSLGRNWRYLGELNLSLNGFSGSIPMEVVSLSSLTQYLDLSYNSFSGSLPTEVASLTNLVSLNVSDNQLSGRIPSALANCVLLQHLNLERNFFEGGIPDEFKTLNALIELDLSHNNLSGKIPDFLGNFNDLKYLNLSFNNFDGEVPFFRNASAVSLIGNSKLCGGNSMFQLKPCSGNGNKSHKLEIILPVSLASAVLALLCSFCIIYRSKKKSAIKHTEKPPDSSVTYGEIFNATNGLSIANLVGSGSFGCVYKGKMLLGMNAVAVKVLNLDRRGAIRSFITECEVLRNVRHRNLLKILTLCSSVDSDGNEFKAFVFPYMPNGSLDGWLHSPHSKRLTFLQRLNIAIDVASALDYLHHGCTPSIVHCDLKPSNVLVDNDMKAVVGDFGLAKIMLFDADSSSTSTSLMSLRGSIGYVAPEYGMGNQISCQGDVYSFGILLLEMMTGKKPTDDTLVNGLNLRKFVEREFPQTLWKILDPHVLKEVKDERNGGNIRGHMMTCAASLIRVGLSCSNDSPMERMGMHVVVKELCSIKDVFLSNALVLEV</sequence>
<dbReference type="Pfam" id="PF07714">
    <property type="entry name" value="PK_Tyr_Ser-Thr"/>
    <property type="match status" value="1"/>
</dbReference>
<protein>
    <recommendedName>
        <fullName evidence="24">Receptor kinase-like protein Xa21</fullName>
        <ecNumber evidence="4">2.7.11.1</ecNumber>
    </recommendedName>
</protein>
<dbReference type="SUPFAM" id="SSF52058">
    <property type="entry name" value="L domain-like"/>
    <property type="match status" value="3"/>
</dbReference>
<evidence type="ECO:0000256" key="13">
    <source>
        <dbReference type="ARBA" id="ARBA00022741"/>
    </source>
</evidence>
<evidence type="ECO:0000256" key="6">
    <source>
        <dbReference type="ARBA" id="ARBA00022527"/>
    </source>
</evidence>
<dbReference type="GO" id="GO:0004674">
    <property type="term" value="F:protein serine/threonine kinase activity"/>
    <property type="evidence" value="ECO:0007669"/>
    <property type="project" value="UniProtKB-KW"/>
</dbReference>
<dbReference type="FunFam" id="3.80.10.10:FF:000288">
    <property type="entry name" value="LRR receptor-like serine/threonine-protein kinase EFR"/>
    <property type="match status" value="1"/>
</dbReference>
<evidence type="ECO:0000256" key="3">
    <source>
        <dbReference type="ARBA" id="ARBA00008684"/>
    </source>
</evidence>
<dbReference type="FunFam" id="3.30.200.20:FF:000432">
    <property type="entry name" value="LRR receptor-like serine/threonine-protein kinase EFR"/>
    <property type="match status" value="1"/>
</dbReference>
<keyword evidence="12" id="KW-0677">Repeat</keyword>
<evidence type="ECO:0000313" key="29">
    <source>
        <dbReference type="Proteomes" id="UP000639772"/>
    </source>
</evidence>
<dbReference type="Gene3D" id="1.10.510.10">
    <property type="entry name" value="Transferase(Phosphotransferase) domain 1"/>
    <property type="match status" value="1"/>
</dbReference>
<comment type="subcellular location">
    <subcellularLocation>
        <location evidence="1">Cell membrane</location>
        <topology evidence="1">Single-pass type I membrane protein</topology>
    </subcellularLocation>
    <subcellularLocation>
        <location evidence="2">Endoplasmic reticulum membrane</location>
        <topology evidence="2">Single-pass membrane protein</topology>
    </subcellularLocation>
</comment>
<gene>
    <name evidence="28" type="ORF">HPP92_023728</name>
</gene>
<comment type="catalytic activity">
    <reaction evidence="21">
        <text>L-seryl-[protein] + ATP = O-phospho-L-seryl-[protein] + ADP + H(+)</text>
        <dbReference type="Rhea" id="RHEA:17989"/>
        <dbReference type="Rhea" id="RHEA-COMP:9863"/>
        <dbReference type="Rhea" id="RHEA-COMP:11604"/>
        <dbReference type="ChEBI" id="CHEBI:15378"/>
        <dbReference type="ChEBI" id="CHEBI:29999"/>
        <dbReference type="ChEBI" id="CHEBI:30616"/>
        <dbReference type="ChEBI" id="CHEBI:83421"/>
        <dbReference type="ChEBI" id="CHEBI:456216"/>
        <dbReference type="EC" id="2.7.11.1"/>
    </reaction>
</comment>
<dbReference type="GO" id="GO:0005524">
    <property type="term" value="F:ATP binding"/>
    <property type="evidence" value="ECO:0007669"/>
    <property type="project" value="UniProtKB-UniRule"/>
</dbReference>
<dbReference type="GO" id="GO:0009791">
    <property type="term" value="P:post-embryonic development"/>
    <property type="evidence" value="ECO:0007669"/>
    <property type="project" value="UniProtKB-ARBA"/>
</dbReference>
<evidence type="ECO:0000256" key="9">
    <source>
        <dbReference type="ARBA" id="ARBA00022679"/>
    </source>
</evidence>
<evidence type="ECO:0000256" key="2">
    <source>
        <dbReference type="ARBA" id="ARBA00004389"/>
    </source>
</evidence>
<dbReference type="PROSITE" id="PS00108">
    <property type="entry name" value="PROTEIN_KINASE_ST"/>
    <property type="match status" value="1"/>
</dbReference>
<comment type="function">
    <text evidence="23">The processed protein kinase Xa21 chain released by protein cleavage after X.oryzae pv. oryzae protein Ax21 detection translocates into the nucleus where it can bind and regulate WRKY62, a transcription factor. Confers resistance to the bacterial pathogen X.oryzae pv. oryzae (Xoo).</text>
</comment>
<keyword evidence="6" id="KW-0723">Serine/threonine-protein kinase</keyword>
<dbReference type="GO" id="GO:0005789">
    <property type="term" value="C:endoplasmic reticulum membrane"/>
    <property type="evidence" value="ECO:0007669"/>
    <property type="project" value="UniProtKB-SubCell"/>
</dbReference>
<dbReference type="InterPro" id="IPR001611">
    <property type="entry name" value="Leu-rich_rpt"/>
</dbReference>
<dbReference type="InterPro" id="IPR001245">
    <property type="entry name" value="Ser-Thr/Tyr_kinase_cat_dom"/>
</dbReference>
<dbReference type="GO" id="GO:0033612">
    <property type="term" value="F:receptor serine/threonine kinase binding"/>
    <property type="evidence" value="ECO:0007669"/>
    <property type="project" value="TreeGrafter"/>
</dbReference>
<dbReference type="CDD" id="cd14066">
    <property type="entry name" value="STKc_IRAK"/>
    <property type="match status" value="1"/>
</dbReference>
<dbReference type="Pfam" id="PF13855">
    <property type="entry name" value="LRR_8"/>
    <property type="match status" value="1"/>
</dbReference>
<proteinExistence type="inferred from homology"/>
<evidence type="ECO:0000256" key="19">
    <source>
        <dbReference type="ARBA" id="ARBA00023180"/>
    </source>
</evidence>
<dbReference type="InterPro" id="IPR017441">
    <property type="entry name" value="Protein_kinase_ATP_BS"/>
</dbReference>
<evidence type="ECO:0000256" key="10">
    <source>
        <dbReference type="ARBA" id="ARBA00022692"/>
    </source>
</evidence>
<accession>A0A835PNZ7</accession>
<evidence type="ECO:0000256" key="8">
    <source>
        <dbReference type="ARBA" id="ARBA00022614"/>
    </source>
</evidence>
<keyword evidence="14" id="KW-0418">Kinase</keyword>
<dbReference type="PROSITE" id="PS00107">
    <property type="entry name" value="PROTEIN_KINASE_ATP"/>
    <property type="match status" value="1"/>
</dbReference>
<dbReference type="PROSITE" id="PS50011">
    <property type="entry name" value="PROTEIN_KINASE_DOM"/>
    <property type="match status" value="1"/>
</dbReference>
<evidence type="ECO:0000256" key="15">
    <source>
        <dbReference type="ARBA" id="ARBA00022840"/>
    </source>
</evidence>
<evidence type="ECO:0000256" key="5">
    <source>
        <dbReference type="ARBA" id="ARBA00022475"/>
    </source>
</evidence>
<organism evidence="28 29">
    <name type="scientific">Vanilla planifolia</name>
    <name type="common">Vanilla</name>
    <dbReference type="NCBI Taxonomy" id="51239"/>
    <lineage>
        <taxon>Eukaryota</taxon>
        <taxon>Viridiplantae</taxon>
        <taxon>Streptophyta</taxon>
        <taxon>Embryophyta</taxon>
        <taxon>Tracheophyta</taxon>
        <taxon>Spermatophyta</taxon>
        <taxon>Magnoliopsida</taxon>
        <taxon>Liliopsida</taxon>
        <taxon>Asparagales</taxon>
        <taxon>Orchidaceae</taxon>
        <taxon>Vanilloideae</taxon>
        <taxon>Vanilleae</taxon>
        <taxon>Vanilla</taxon>
    </lineage>
</organism>
<evidence type="ECO:0000256" key="18">
    <source>
        <dbReference type="ARBA" id="ARBA00023170"/>
    </source>
</evidence>
<evidence type="ECO:0000256" key="16">
    <source>
        <dbReference type="ARBA" id="ARBA00022989"/>
    </source>
</evidence>
<dbReference type="Gene3D" id="3.30.200.20">
    <property type="entry name" value="Phosphorylase Kinase, domain 1"/>
    <property type="match status" value="1"/>
</dbReference>
<dbReference type="InterPro" id="IPR011009">
    <property type="entry name" value="Kinase-like_dom_sf"/>
</dbReference>
<evidence type="ECO:0000256" key="11">
    <source>
        <dbReference type="ARBA" id="ARBA00022729"/>
    </source>
</evidence>
<feature type="signal peptide" evidence="26">
    <location>
        <begin position="1"/>
        <end position="29"/>
    </location>
</feature>
<dbReference type="InterPro" id="IPR050647">
    <property type="entry name" value="Plant_LRR-RLKs"/>
</dbReference>
<keyword evidence="9" id="KW-0808">Transferase</keyword>
<dbReference type="PANTHER" id="PTHR48056">
    <property type="entry name" value="LRR RECEPTOR-LIKE SERINE/THREONINE-PROTEIN KINASE-RELATED"/>
    <property type="match status" value="1"/>
</dbReference>
<comment type="caution">
    <text evidence="28">The sequence shown here is derived from an EMBL/GenBank/DDBJ whole genome shotgun (WGS) entry which is preliminary data.</text>
</comment>
<dbReference type="AlphaFoldDB" id="A0A835PNZ7"/>
<comment type="catalytic activity">
    <reaction evidence="20">
        <text>L-threonyl-[protein] + ATP = O-phospho-L-threonyl-[protein] + ADP + H(+)</text>
        <dbReference type="Rhea" id="RHEA:46608"/>
        <dbReference type="Rhea" id="RHEA-COMP:11060"/>
        <dbReference type="Rhea" id="RHEA-COMP:11605"/>
        <dbReference type="ChEBI" id="CHEBI:15378"/>
        <dbReference type="ChEBI" id="CHEBI:30013"/>
        <dbReference type="ChEBI" id="CHEBI:30616"/>
        <dbReference type="ChEBI" id="CHEBI:61977"/>
        <dbReference type="ChEBI" id="CHEBI:456216"/>
        <dbReference type="EC" id="2.7.11.1"/>
    </reaction>
</comment>
<keyword evidence="16" id="KW-1133">Transmembrane helix</keyword>
<evidence type="ECO:0000256" key="1">
    <source>
        <dbReference type="ARBA" id="ARBA00004251"/>
    </source>
</evidence>
<evidence type="ECO:0000256" key="20">
    <source>
        <dbReference type="ARBA" id="ARBA00047899"/>
    </source>
</evidence>
<evidence type="ECO:0000259" key="27">
    <source>
        <dbReference type="PROSITE" id="PS50011"/>
    </source>
</evidence>
<keyword evidence="10" id="KW-0812">Transmembrane</keyword>
<dbReference type="SMART" id="SM00220">
    <property type="entry name" value="S_TKc"/>
    <property type="match status" value="1"/>
</dbReference>
<evidence type="ECO:0000313" key="28">
    <source>
        <dbReference type="EMBL" id="KAG0455940.1"/>
    </source>
</evidence>
<dbReference type="InterPro" id="IPR000719">
    <property type="entry name" value="Prot_kinase_dom"/>
</dbReference>
<dbReference type="Pfam" id="PF08263">
    <property type="entry name" value="LRRNT_2"/>
    <property type="match status" value="1"/>
</dbReference>
<dbReference type="InterPro" id="IPR008271">
    <property type="entry name" value="Ser/Thr_kinase_AS"/>
</dbReference>
<dbReference type="InterPro" id="IPR032675">
    <property type="entry name" value="LRR_dom_sf"/>
</dbReference>
<keyword evidence="8" id="KW-0433">Leucine-rich repeat</keyword>
<dbReference type="EMBL" id="JADCNM010000013">
    <property type="protein sequence ID" value="KAG0455940.1"/>
    <property type="molecule type" value="Genomic_DNA"/>
</dbReference>
<dbReference type="PANTHER" id="PTHR48056:SF89">
    <property type="entry name" value="OS06G0585982 PROTEIN"/>
    <property type="match status" value="1"/>
</dbReference>
<comment type="similarity">
    <text evidence="3">Belongs to the protein kinase superfamily. Ser/Thr protein kinase family.</text>
</comment>
<evidence type="ECO:0000256" key="26">
    <source>
        <dbReference type="SAM" id="SignalP"/>
    </source>
</evidence>
<comment type="function">
    <text evidence="22">Receptor kinase that detects X.oryzae pv. oryzae protein Ax21 to promote innate immunity. Following X.oryzae pv. oryzae protein Ax21 detection, undergoes cleavage, releasing the processed protein kinase Xa21 chain.</text>
</comment>
<keyword evidence="13 25" id="KW-0547">Nucleotide-binding</keyword>
<dbReference type="SUPFAM" id="SSF56112">
    <property type="entry name" value="Protein kinase-like (PK-like)"/>
    <property type="match status" value="1"/>
</dbReference>
<keyword evidence="15 25" id="KW-0067">ATP-binding</keyword>
<feature type="binding site" evidence="25">
    <location>
        <position position="847"/>
    </location>
    <ligand>
        <name>ATP</name>
        <dbReference type="ChEBI" id="CHEBI:30616"/>
    </ligand>
</feature>
<evidence type="ECO:0000256" key="24">
    <source>
        <dbReference type="ARBA" id="ARBA00072040"/>
    </source>
</evidence>
<dbReference type="Proteomes" id="UP000639772">
    <property type="component" value="Chromosome 13"/>
</dbReference>
<dbReference type="EC" id="2.7.11.1" evidence="4"/>
<keyword evidence="18" id="KW-0675">Receptor</keyword>
<evidence type="ECO:0000256" key="7">
    <source>
        <dbReference type="ARBA" id="ARBA00022553"/>
    </source>
</evidence>
<evidence type="ECO:0000256" key="14">
    <source>
        <dbReference type="ARBA" id="ARBA00022777"/>
    </source>
</evidence>
<dbReference type="InterPro" id="IPR013210">
    <property type="entry name" value="LRR_N_plant-typ"/>
</dbReference>
<dbReference type="GO" id="GO:0005886">
    <property type="term" value="C:plasma membrane"/>
    <property type="evidence" value="ECO:0007669"/>
    <property type="project" value="UniProtKB-SubCell"/>
</dbReference>
<keyword evidence="17" id="KW-0472">Membrane</keyword>
<dbReference type="OrthoDB" id="676979at2759"/>
<dbReference type="FunFam" id="3.80.10.10:FF:000233">
    <property type="entry name" value="Leucine-rich repeat receptor-like protein kinase TDR"/>
    <property type="match status" value="1"/>
</dbReference>
<keyword evidence="5" id="KW-1003">Cell membrane</keyword>
<dbReference type="SMART" id="SM00369">
    <property type="entry name" value="LRR_TYP"/>
    <property type="match status" value="8"/>
</dbReference>
<evidence type="ECO:0000256" key="23">
    <source>
        <dbReference type="ARBA" id="ARBA00056628"/>
    </source>
</evidence>
<dbReference type="FunFam" id="3.80.10.10:FF:000275">
    <property type="entry name" value="Leucine-rich repeat receptor-like protein kinase"/>
    <property type="match status" value="1"/>
</dbReference>
<keyword evidence="19" id="KW-0325">Glycoprotein</keyword>
<evidence type="ECO:0000256" key="4">
    <source>
        <dbReference type="ARBA" id="ARBA00012513"/>
    </source>
</evidence>
<name>A0A835PNZ7_VANPL</name>
<feature type="domain" description="Protein kinase" evidence="27">
    <location>
        <begin position="818"/>
        <end position="1116"/>
    </location>
</feature>
<reference evidence="28 29" key="1">
    <citation type="journal article" date="2020" name="Nat. Food">
        <title>A phased Vanilla planifolia genome enables genetic improvement of flavour and production.</title>
        <authorList>
            <person name="Hasing T."/>
            <person name="Tang H."/>
            <person name="Brym M."/>
            <person name="Khazi F."/>
            <person name="Huang T."/>
            <person name="Chambers A.H."/>
        </authorList>
    </citation>
    <scope>NUCLEOTIDE SEQUENCE [LARGE SCALE GENOMIC DNA]</scope>
    <source>
        <tissue evidence="28">Leaf</tissue>
    </source>
</reference>
<evidence type="ECO:0000256" key="12">
    <source>
        <dbReference type="ARBA" id="ARBA00022737"/>
    </source>
</evidence>
<dbReference type="FunFam" id="1.10.510.10:FF:000358">
    <property type="entry name" value="Putative leucine-rich repeat receptor-like serine/threonine-protein kinase"/>
    <property type="match status" value="1"/>
</dbReference>
<dbReference type="Pfam" id="PF00560">
    <property type="entry name" value="LRR_1"/>
    <property type="match status" value="13"/>
</dbReference>
<dbReference type="InterPro" id="IPR003591">
    <property type="entry name" value="Leu-rich_rpt_typical-subtyp"/>
</dbReference>